<dbReference type="SUPFAM" id="SSF53850">
    <property type="entry name" value="Periplasmic binding protein-like II"/>
    <property type="match status" value="1"/>
</dbReference>
<evidence type="ECO:0000259" key="5">
    <source>
        <dbReference type="PROSITE" id="PS50931"/>
    </source>
</evidence>
<dbReference type="Pfam" id="PF03466">
    <property type="entry name" value="LysR_substrate"/>
    <property type="match status" value="1"/>
</dbReference>
<organism evidence="6 7">
    <name type="scientific">Duganella fentianensis</name>
    <dbReference type="NCBI Taxonomy" id="2692177"/>
    <lineage>
        <taxon>Bacteria</taxon>
        <taxon>Pseudomonadati</taxon>
        <taxon>Pseudomonadota</taxon>
        <taxon>Betaproteobacteria</taxon>
        <taxon>Burkholderiales</taxon>
        <taxon>Oxalobacteraceae</taxon>
        <taxon>Telluria group</taxon>
        <taxon>Duganella</taxon>
    </lineage>
</organism>
<evidence type="ECO:0000256" key="2">
    <source>
        <dbReference type="ARBA" id="ARBA00023015"/>
    </source>
</evidence>
<dbReference type="PROSITE" id="PS50931">
    <property type="entry name" value="HTH_LYSR"/>
    <property type="match status" value="1"/>
</dbReference>
<comment type="similarity">
    <text evidence="1">Belongs to the LysR transcriptional regulatory family.</text>
</comment>
<dbReference type="InterPro" id="IPR000847">
    <property type="entry name" value="LysR_HTH_N"/>
</dbReference>
<dbReference type="RefSeq" id="WP_161034409.1">
    <property type="nucleotide sequence ID" value="NZ_WWCL01000001.1"/>
</dbReference>
<dbReference type="PANTHER" id="PTHR30537">
    <property type="entry name" value="HTH-TYPE TRANSCRIPTIONAL REGULATOR"/>
    <property type="match status" value="1"/>
</dbReference>
<dbReference type="EMBL" id="WWCL01000001">
    <property type="protein sequence ID" value="MYN44813.1"/>
    <property type="molecule type" value="Genomic_DNA"/>
</dbReference>
<dbReference type="GO" id="GO:0003700">
    <property type="term" value="F:DNA-binding transcription factor activity"/>
    <property type="evidence" value="ECO:0007669"/>
    <property type="project" value="InterPro"/>
</dbReference>
<dbReference type="GO" id="GO:0006351">
    <property type="term" value="P:DNA-templated transcription"/>
    <property type="evidence" value="ECO:0007669"/>
    <property type="project" value="TreeGrafter"/>
</dbReference>
<proteinExistence type="inferred from homology"/>
<keyword evidence="3" id="KW-0238">DNA-binding</keyword>
<keyword evidence="7" id="KW-1185">Reference proteome</keyword>
<protein>
    <submittedName>
        <fullName evidence="6">LysR family transcriptional regulator</fullName>
    </submittedName>
</protein>
<dbReference type="FunFam" id="1.10.10.10:FF:000001">
    <property type="entry name" value="LysR family transcriptional regulator"/>
    <property type="match status" value="1"/>
</dbReference>
<dbReference type="InterPro" id="IPR058163">
    <property type="entry name" value="LysR-type_TF_proteobact-type"/>
</dbReference>
<dbReference type="Gene3D" id="1.10.10.10">
    <property type="entry name" value="Winged helix-like DNA-binding domain superfamily/Winged helix DNA-binding domain"/>
    <property type="match status" value="1"/>
</dbReference>
<accession>A0A845HUY5</accession>
<dbReference type="GO" id="GO:0043565">
    <property type="term" value="F:sequence-specific DNA binding"/>
    <property type="evidence" value="ECO:0007669"/>
    <property type="project" value="TreeGrafter"/>
</dbReference>
<gene>
    <name evidence="6" type="ORF">GTP23_06960</name>
</gene>
<dbReference type="SUPFAM" id="SSF46785">
    <property type="entry name" value="Winged helix' DNA-binding domain"/>
    <property type="match status" value="1"/>
</dbReference>
<reference evidence="6" key="1">
    <citation type="submission" date="2019-12" db="EMBL/GenBank/DDBJ databases">
        <title>Novel species isolated from a subtropical stream in China.</title>
        <authorList>
            <person name="Lu H."/>
        </authorList>
    </citation>
    <scope>NUCLEOTIDE SEQUENCE [LARGE SCALE GENOMIC DNA]</scope>
    <source>
        <strain evidence="6">FT93W</strain>
    </source>
</reference>
<evidence type="ECO:0000256" key="3">
    <source>
        <dbReference type="ARBA" id="ARBA00023125"/>
    </source>
</evidence>
<sequence length="295" mass="32787">MDQLNGLNIFVRAAETLSFVEAGRQLGISASAVGKAVARLELRLGVRLLQRSTRHISLTAEGALFYERCRRILCDVRDAELEITRTLERPRGKLRVSMPVIGYRMLLPVLPEFAQLYPEVELELDFSDRLVDVIEEGVDVAIRSGPLTDSRLAARPLGPFRFLVVGSAAYIAQRGEPATPHDLRNHARLCYRFPSTGKLQEWVLDPQQPQYTIDSPASMTCNNIEALICAAGQGLGLAYLPDFLVRDALATGHVRTVLTPYVKHGGVFSVLWPPSRHLSPKLRTFVDFICARLLG</sequence>
<name>A0A845HUY5_9BURK</name>
<evidence type="ECO:0000313" key="7">
    <source>
        <dbReference type="Proteomes" id="UP000444316"/>
    </source>
</evidence>
<dbReference type="Pfam" id="PF00126">
    <property type="entry name" value="HTH_1"/>
    <property type="match status" value="1"/>
</dbReference>
<dbReference type="AlphaFoldDB" id="A0A845HUY5"/>
<dbReference type="PANTHER" id="PTHR30537:SF72">
    <property type="entry name" value="LYSR FAMILY TRANSCRIPTIONAL REGULATOR"/>
    <property type="match status" value="1"/>
</dbReference>
<evidence type="ECO:0000256" key="1">
    <source>
        <dbReference type="ARBA" id="ARBA00009437"/>
    </source>
</evidence>
<keyword evidence="2" id="KW-0805">Transcription regulation</keyword>
<keyword evidence="4" id="KW-0804">Transcription</keyword>
<dbReference type="Gene3D" id="3.40.190.290">
    <property type="match status" value="1"/>
</dbReference>
<feature type="domain" description="HTH lysR-type" evidence="5">
    <location>
        <begin position="1"/>
        <end position="59"/>
    </location>
</feature>
<dbReference type="CDD" id="cd08476">
    <property type="entry name" value="PBP2_CrgA_like_7"/>
    <property type="match status" value="1"/>
</dbReference>
<dbReference type="Proteomes" id="UP000444316">
    <property type="component" value="Unassembled WGS sequence"/>
</dbReference>
<comment type="caution">
    <text evidence="6">The sequence shown here is derived from an EMBL/GenBank/DDBJ whole genome shotgun (WGS) entry which is preliminary data.</text>
</comment>
<dbReference type="InterPro" id="IPR005119">
    <property type="entry name" value="LysR_subst-bd"/>
</dbReference>
<evidence type="ECO:0000256" key="4">
    <source>
        <dbReference type="ARBA" id="ARBA00023163"/>
    </source>
</evidence>
<evidence type="ECO:0000313" key="6">
    <source>
        <dbReference type="EMBL" id="MYN44813.1"/>
    </source>
</evidence>
<dbReference type="InterPro" id="IPR036390">
    <property type="entry name" value="WH_DNA-bd_sf"/>
</dbReference>
<dbReference type="InterPro" id="IPR036388">
    <property type="entry name" value="WH-like_DNA-bd_sf"/>
</dbReference>